<proteinExistence type="predicted"/>
<keyword evidence="2" id="KW-1185">Reference proteome</keyword>
<reference evidence="2" key="1">
    <citation type="journal article" date="2019" name="Int. J. Syst. Evol. Microbiol.">
        <title>The Global Catalogue of Microorganisms (GCM) 10K type strain sequencing project: providing services to taxonomists for standard genome sequencing and annotation.</title>
        <authorList>
            <consortium name="The Broad Institute Genomics Platform"/>
            <consortium name="The Broad Institute Genome Sequencing Center for Infectious Disease"/>
            <person name="Wu L."/>
            <person name="Ma J."/>
        </authorList>
    </citation>
    <scope>NUCLEOTIDE SEQUENCE [LARGE SCALE GENOMIC DNA]</scope>
    <source>
        <strain evidence="2">JCM 12607</strain>
    </source>
</reference>
<organism evidence="1 2">
    <name type="scientific">Streptomyces sanglieri</name>
    <dbReference type="NCBI Taxonomy" id="193460"/>
    <lineage>
        <taxon>Bacteria</taxon>
        <taxon>Bacillati</taxon>
        <taxon>Actinomycetota</taxon>
        <taxon>Actinomycetes</taxon>
        <taxon>Kitasatosporales</taxon>
        <taxon>Streptomycetaceae</taxon>
        <taxon>Streptomyces</taxon>
    </lineage>
</organism>
<evidence type="ECO:0000313" key="2">
    <source>
        <dbReference type="Proteomes" id="UP001596915"/>
    </source>
</evidence>
<comment type="caution">
    <text evidence="1">The sequence shown here is derived from an EMBL/GenBank/DDBJ whole genome shotgun (WGS) entry which is preliminary data.</text>
</comment>
<dbReference type="EMBL" id="JBHTGL010000008">
    <property type="protein sequence ID" value="MFD0625811.1"/>
    <property type="molecule type" value="Genomic_DNA"/>
</dbReference>
<evidence type="ECO:0000313" key="1">
    <source>
        <dbReference type="EMBL" id="MFD0625811.1"/>
    </source>
</evidence>
<accession>A0ABW2WWC4</accession>
<dbReference type="Proteomes" id="UP001596915">
    <property type="component" value="Unassembled WGS sequence"/>
</dbReference>
<sequence>MIEPGGIPQYTGDFGQLEKAASSLRTHATGIRTGGKDVHSRFQATAAFYKAPEADKLFSSTQPVMDTAEEFAGNIESLADALDTFIYKAKPHADRLKQLRLDAIDFVDGVRGDDDWTEDKNKTDQHQALMDGVDAARAAFQEAERNAANKINAISPAVCRPAWIVDDGTHGLGMYGQNAGALKDMKDLPWGSPEGRTYERWSLEWWGHGAKSWAWDGLVKDSIGGGIDGLITLVGFHGGEARDQAWDGLRRTVVGGYAYGMDLFGQDEHLSDWQRDSKP</sequence>
<evidence type="ECO:0008006" key="3">
    <source>
        <dbReference type="Google" id="ProtNLM"/>
    </source>
</evidence>
<name>A0ABW2WWC4_9ACTN</name>
<protein>
    <recommendedName>
        <fullName evidence="3">WXG100 family type VII secretion target</fullName>
    </recommendedName>
</protein>
<gene>
    <name evidence="1" type="ORF">ACFQ2K_26800</name>
</gene>